<dbReference type="AlphaFoldDB" id="A0A369UHS7"/>
<dbReference type="GO" id="GO:0016491">
    <property type="term" value="F:oxidoreductase activity"/>
    <property type="evidence" value="ECO:0007669"/>
    <property type="project" value="UniProtKB-KW"/>
</dbReference>
<gene>
    <name evidence="2" type="ORF">DVJ77_18425</name>
</gene>
<evidence type="ECO:0000313" key="2">
    <source>
        <dbReference type="EMBL" id="RDD80121.1"/>
    </source>
</evidence>
<dbReference type="SUPFAM" id="SSF48613">
    <property type="entry name" value="Heme oxygenase-like"/>
    <property type="match status" value="1"/>
</dbReference>
<sequence length="235" mass="26393">MIPTIRQALMKDTLRAELINHRFFARVKQSSDLDRGQVARFLGQWWHPLHFFPTFLSRLVSNLRDIEMKTAVSKILWEELGEGKPDRAHERVYVDTMTAVGFSAEAVNAAAPLPATERLVQRYSEAATDCWTGLGFLYGTEVADLAMVSGIGVSVRRVTGAKQLPWVTIHAQQEPGHIESAQEAIVSELSEIEIHKIHEAAREMWSLWIAFFDALDAAFDGRDHAPEHAPKHAQA</sequence>
<dbReference type="Gene3D" id="1.20.910.10">
    <property type="entry name" value="Heme oxygenase-like"/>
    <property type="match status" value="1"/>
</dbReference>
<protein>
    <submittedName>
        <fullName evidence="2">Iron-containing redox enzyme family protein</fullName>
    </submittedName>
</protein>
<dbReference type="Pfam" id="PF14518">
    <property type="entry name" value="Haem_oxygenas_2"/>
    <property type="match status" value="1"/>
</dbReference>
<dbReference type="SMART" id="SM01236">
    <property type="entry name" value="Haem_oxygenase_2"/>
    <property type="match status" value="1"/>
</dbReference>
<dbReference type="RefSeq" id="WP_114846999.1">
    <property type="nucleotide sequence ID" value="NZ_JBHSPE010000010.1"/>
</dbReference>
<organism evidence="2 3">
    <name type="scientific">Dyella tabacisoli</name>
    <dbReference type="NCBI Taxonomy" id="2282381"/>
    <lineage>
        <taxon>Bacteria</taxon>
        <taxon>Pseudomonadati</taxon>
        <taxon>Pseudomonadota</taxon>
        <taxon>Gammaproteobacteria</taxon>
        <taxon>Lysobacterales</taxon>
        <taxon>Rhodanobacteraceae</taxon>
        <taxon>Dyella</taxon>
    </lineage>
</organism>
<dbReference type="PANTHER" id="PTHR40279:SF3">
    <property type="entry name" value="4-AMINOBENZOATE SYNTHASE"/>
    <property type="match status" value="1"/>
</dbReference>
<dbReference type="InterPro" id="IPR016084">
    <property type="entry name" value="Haem_Oase-like_multi-hlx"/>
</dbReference>
<reference evidence="2 3" key="1">
    <citation type="submission" date="2018-07" db="EMBL/GenBank/DDBJ databases">
        <title>Dyella tabacisoli L4-6T, whole genome shotgun sequence.</title>
        <authorList>
            <person name="Zhou X.-K."/>
            <person name="Li W.-J."/>
            <person name="Duan Y.-Q."/>
        </authorList>
    </citation>
    <scope>NUCLEOTIDE SEQUENCE [LARGE SCALE GENOMIC DNA]</scope>
    <source>
        <strain evidence="2 3">L4-6</strain>
    </source>
</reference>
<dbReference type="Proteomes" id="UP000253782">
    <property type="component" value="Unassembled WGS sequence"/>
</dbReference>
<dbReference type="InterPro" id="IPR039068">
    <property type="entry name" value="PqqC-like"/>
</dbReference>
<keyword evidence="1" id="KW-0560">Oxidoreductase</keyword>
<evidence type="ECO:0000256" key="1">
    <source>
        <dbReference type="ARBA" id="ARBA00023002"/>
    </source>
</evidence>
<keyword evidence="3" id="KW-1185">Reference proteome</keyword>
<dbReference type="OrthoDB" id="793940at2"/>
<evidence type="ECO:0000313" key="3">
    <source>
        <dbReference type="Proteomes" id="UP000253782"/>
    </source>
</evidence>
<dbReference type="EMBL" id="QQAH01000020">
    <property type="protein sequence ID" value="RDD80121.1"/>
    <property type="molecule type" value="Genomic_DNA"/>
</dbReference>
<comment type="caution">
    <text evidence="2">The sequence shown here is derived from an EMBL/GenBank/DDBJ whole genome shotgun (WGS) entry which is preliminary data.</text>
</comment>
<proteinExistence type="predicted"/>
<dbReference type="PANTHER" id="PTHR40279">
    <property type="entry name" value="PQQC-LIKE PROTEIN"/>
    <property type="match status" value="1"/>
</dbReference>
<name>A0A369UHS7_9GAMM</name>
<accession>A0A369UHS7</accession>